<dbReference type="AlphaFoldDB" id="A0A9X0A7C4"/>
<evidence type="ECO:0000256" key="2">
    <source>
        <dbReference type="SAM" id="Phobius"/>
    </source>
</evidence>
<comment type="caution">
    <text evidence="3">The sequence shown here is derived from an EMBL/GenBank/DDBJ whole genome shotgun (WGS) entry which is preliminary data.</text>
</comment>
<dbReference type="Proteomes" id="UP001163046">
    <property type="component" value="Unassembled WGS sequence"/>
</dbReference>
<keyword evidence="2" id="KW-0472">Membrane</keyword>
<proteinExistence type="predicted"/>
<keyword evidence="4" id="KW-1185">Reference proteome</keyword>
<name>A0A9X0A7C4_9CNID</name>
<accession>A0A9X0A7C4</accession>
<reference evidence="3" key="1">
    <citation type="submission" date="2023-01" db="EMBL/GenBank/DDBJ databases">
        <title>Genome assembly of the deep-sea coral Lophelia pertusa.</title>
        <authorList>
            <person name="Herrera S."/>
            <person name="Cordes E."/>
        </authorList>
    </citation>
    <scope>NUCLEOTIDE SEQUENCE</scope>
    <source>
        <strain evidence="3">USNM1676648</strain>
        <tissue evidence="3">Polyp</tissue>
    </source>
</reference>
<feature type="transmembrane region" description="Helical" evidence="2">
    <location>
        <begin position="58"/>
        <end position="78"/>
    </location>
</feature>
<keyword evidence="2" id="KW-1133">Transmembrane helix</keyword>
<organism evidence="3 4">
    <name type="scientific">Desmophyllum pertusum</name>
    <dbReference type="NCBI Taxonomy" id="174260"/>
    <lineage>
        <taxon>Eukaryota</taxon>
        <taxon>Metazoa</taxon>
        <taxon>Cnidaria</taxon>
        <taxon>Anthozoa</taxon>
        <taxon>Hexacorallia</taxon>
        <taxon>Scleractinia</taxon>
        <taxon>Caryophylliina</taxon>
        <taxon>Caryophylliidae</taxon>
        <taxon>Desmophyllum</taxon>
    </lineage>
</organism>
<evidence type="ECO:0000313" key="3">
    <source>
        <dbReference type="EMBL" id="KAJ7394776.1"/>
    </source>
</evidence>
<keyword evidence="2" id="KW-0812">Transmembrane</keyword>
<gene>
    <name evidence="3" type="ORF">OS493_000610</name>
</gene>
<sequence>MSTMHIVTHEIPVIDQQCNNGRPLRSPEREATSDDDKKSQLQNSHPNKEKNAHQKSKYQFSFTASFWMLILVVFYLFMTSNAHSLDEVQPPEQQNNGKPSTHATQITQIQVVVTEKASVSSREHNSKWITKIFAHNWHDPYKVNVYKSPSTYLNDNPNQTCARGPLQVSGNKLISKLK</sequence>
<evidence type="ECO:0000313" key="4">
    <source>
        <dbReference type="Proteomes" id="UP001163046"/>
    </source>
</evidence>
<feature type="compositionally biased region" description="Basic and acidic residues" evidence="1">
    <location>
        <begin position="25"/>
        <end position="39"/>
    </location>
</feature>
<protein>
    <submittedName>
        <fullName evidence="3">Uncharacterized protein</fullName>
    </submittedName>
</protein>
<feature type="region of interest" description="Disordered" evidence="1">
    <location>
        <begin position="1"/>
        <end position="54"/>
    </location>
</feature>
<dbReference type="EMBL" id="MU825396">
    <property type="protein sequence ID" value="KAJ7394776.1"/>
    <property type="molecule type" value="Genomic_DNA"/>
</dbReference>
<evidence type="ECO:0000256" key="1">
    <source>
        <dbReference type="SAM" id="MobiDB-lite"/>
    </source>
</evidence>